<evidence type="ECO:0000256" key="5">
    <source>
        <dbReference type="ARBA" id="ARBA00022989"/>
    </source>
</evidence>
<keyword evidence="4 7" id="KW-0812">Transmembrane</keyword>
<feature type="transmembrane region" description="Helical" evidence="7">
    <location>
        <begin position="274"/>
        <end position="293"/>
    </location>
</feature>
<evidence type="ECO:0000256" key="6">
    <source>
        <dbReference type="ARBA" id="ARBA00023136"/>
    </source>
</evidence>
<keyword evidence="6 7" id="KW-0472">Membrane</keyword>
<keyword evidence="10" id="KW-1185">Reference proteome</keyword>
<protein>
    <submittedName>
        <fullName evidence="9">MFS transporter</fullName>
    </submittedName>
</protein>
<evidence type="ECO:0000256" key="3">
    <source>
        <dbReference type="ARBA" id="ARBA00022475"/>
    </source>
</evidence>
<dbReference type="GO" id="GO:0022857">
    <property type="term" value="F:transmembrane transporter activity"/>
    <property type="evidence" value="ECO:0007669"/>
    <property type="project" value="InterPro"/>
</dbReference>
<dbReference type="InterPro" id="IPR010290">
    <property type="entry name" value="TM_effector"/>
</dbReference>
<dbReference type="InterPro" id="IPR020846">
    <property type="entry name" value="MFS_dom"/>
</dbReference>
<keyword evidence="5 7" id="KW-1133">Transmembrane helix</keyword>
<evidence type="ECO:0000259" key="8">
    <source>
        <dbReference type="PROSITE" id="PS50850"/>
    </source>
</evidence>
<keyword evidence="2" id="KW-0813">Transport</keyword>
<comment type="subcellular location">
    <subcellularLocation>
        <location evidence="1">Cell membrane</location>
        <topology evidence="1">Multi-pass membrane protein</topology>
    </subcellularLocation>
</comment>
<evidence type="ECO:0000313" key="10">
    <source>
        <dbReference type="Proteomes" id="UP000653472"/>
    </source>
</evidence>
<dbReference type="GO" id="GO:0005886">
    <property type="term" value="C:plasma membrane"/>
    <property type="evidence" value="ECO:0007669"/>
    <property type="project" value="UniProtKB-SubCell"/>
</dbReference>
<dbReference type="PANTHER" id="PTHR23513">
    <property type="entry name" value="INTEGRAL MEMBRANE EFFLUX PROTEIN-RELATED"/>
    <property type="match status" value="1"/>
</dbReference>
<dbReference type="AlphaFoldDB" id="A0A970B678"/>
<evidence type="ECO:0000313" key="9">
    <source>
        <dbReference type="EMBL" id="NKF24157.1"/>
    </source>
</evidence>
<feature type="transmembrane region" description="Helical" evidence="7">
    <location>
        <begin position="305"/>
        <end position="323"/>
    </location>
</feature>
<accession>A0A970B678</accession>
<dbReference type="Gene3D" id="1.20.1250.20">
    <property type="entry name" value="MFS general substrate transporter like domains"/>
    <property type="match status" value="1"/>
</dbReference>
<sequence length="418" mass="43543">MPNGERVAPASGAVPGDDHIAALRRAWRDRNFILYIGSNAIGWGGTWIQRTAIGWLSWELTHSASWVGIVSLIQYLPLIVLGPLFGVVLDRHDRKHFALGVQWALTLLASVLCAVKGMGWLDLRMLIVLGVLLGCTNGAYQPVRLAIVHDVVRGPMVTQAIAINAVLFAGMRLVGPALGGILIATAGLSLTFMVCAIAYGLSAIALIALKTQPHQPSASSGGLGSQFADGVRYALATPAVRSMMALTLITSVMARGVLELMPAYAGGEFHRGSSGLATLMSSIGGGAIVAGWLLSHGGNRRVRTLMWYACIGSGLAAFTFGLMPNFGGAIAAAVVMGTSTTLASIGLQAILQGELAPEYRGRVIGIWGVGNVAGPSMGSAMLGGIAHLAGLRATTCASGLLCALLCYVVMRRSAAFRR</sequence>
<dbReference type="SUPFAM" id="SSF103473">
    <property type="entry name" value="MFS general substrate transporter"/>
    <property type="match status" value="1"/>
</dbReference>
<evidence type="ECO:0000256" key="1">
    <source>
        <dbReference type="ARBA" id="ARBA00004651"/>
    </source>
</evidence>
<feature type="transmembrane region" description="Helical" evidence="7">
    <location>
        <begin position="329"/>
        <end position="351"/>
    </location>
</feature>
<feature type="transmembrane region" description="Helical" evidence="7">
    <location>
        <begin position="190"/>
        <end position="209"/>
    </location>
</feature>
<dbReference type="Pfam" id="PF05977">
    <property type="entry name" value="MFS_3"/>
    <property type="match status" value="1"/>
</dbReference>
<keyword evidence="3" id="KW-1003">Cell membrane</keyword>
<dbReference type="PROSITE" id="PS50850">
    <property type="entry name" value="MFS"/>
    <property type="match status" value="1"/>
</dbReference>
<feature type="transmembrane region" description="Helical" evidence="7">
    <location>
        <begin position="32"/>
        <end position="58"/>
    </location>
</feature>
<evidence type="ECO:0000256" key="2">
    <source>
        <dbReference type="ARBA" id="ARBA00022448"/>
    </source>
</evidence>
<feature type="transmembrane region" description="Helical" evidence="7">
    <location>
        <begin position="64"/>
        <end position="85"/>
    </location>
</feature>
<name>A0A970B678_9GAMM</name>
<dbReference type="EMBL" id="JAAVXB010000012">
    <property type="protein sequence ID" value="NKF24157.1"/>
    <property type="molecule type" value="Genomic_DNA"/>
</dbReference>
<evidence type="ECO:0000256" key="4">
    <source>
        <dbReference type="ARBA" id="ARBA00022692"/>
    </source>
</evidence>
<dbReference type="CDD" id="cd06173">
    <property type="entry name" value="MFS_MefA_like"/>
    <property type="match status" value="1"/>
</dbReference>
<evidence type="ECO:0000256" key="7">
    <source>
        <dbReference type="SAM" id="Phobius"/>
    </source>
</evidence>
<feature type="transmembrane region" description="Helical" evidence="7">
    <location>
        <begin position="97"/>
        <end position="117"/>
    </location>
</feature>
<feature type="transmembrane region" description="Helical" evidence="7">
    <location>
        <begin position="161"/>
        <end position="184"/>
    </location>
</feature>
<dbReference type="Proteomes" id="UP000653472">
    <property type="component" value="Unassembled WGS sequence"/>
</dbReference>
<dbReference type="RefSeq" id="WP_168149486.1">
    <property type="nucleotide sequence ID" value="NZ_JAAVXB010000012.1"/>
</dbReference>
<gene>
    <name evidence="9" type="ORF">G7Y82_17730</name>
</gene>
<feature type="transmembrane region" description="Helical" evidence="7">
    <location>
        <begin position="391"/>
        <end position="410"/>
    </location>
</feature>
<feature type="transmembrane region" description="Helical" evidence="7">
    <location>
        <begin position="363"/>
        <end position="385"/>
    </location>
</feature>
<reference evidence="9" key="1">
    <citation type="submission" date="2020-03" db="EMBL/GenBank/DDBJ databases">
        <title>Solimonas marina sp. nov., isolated from deep seawater of the Pacific Ocean.</title>
        <authorList>
            <person name="Liu X."/>
            <person name="Lai Q."/>
            <person name="Sun F."/>
            <person name="Gai Y."/>
            <person name="Li G."/>
            <person name="Shao Z."/>
        </authorList>
    </citation>
    <scope>NUCLEOTIDE SEQUENCE</scope>
    <source>
        <strain evidence="9">C16B3</strain>
    </source>
</reference>
<proteinExistence type="predicted"/>
<comment type="caution">
    <text evidence="9">The sequence shown here is derived from an EMBL/GenBank/DDBJ whole genome shotgun (WGS) entry which is preliminary data.</text>
</comment>
<dbReference type="PANTHER" id="PTHR23513:SF11">
    <property type="entry name" value="STAPHYLOFERRIN A TRANSPORTER"/>
    <property type="match status" value="1"/>
</dbReference>
<feature type="domain" description="Major facilitator superfamily (MFS) profile" evidence="8">
    <location>
        <begin position="191"/>
        <end position="418"/>
    </location>
</feature>
<organism evidence="9 10">
    <name type="scientific">Solimonas marina</name>
    <dbReference type="NCBI Taxonomy" id="2714601"/>
    <lineage>
        <taxon>Bacteria</taxon>
        <taxon>Pseudomonadati</taxon>
        <taxon>Pseudomonadota</taxon>
        <taxon>Gammaproteobacteria</taxon>
        <taxon>Nevskiales</taxon>
        <taxon>Nevskiaceae</taxon>
        <taxon>Solimonas</taxon>
    </lineage>
</organism>
<dbReference type="InterPro" id="IPR036259">
    <property type="entry name" value="MFS_trans_sf"/>
</dbReference>
<feature type="transmembrane region" description="Helical" evidence="7">
    <location>
        <begin position="123"/>
        <end position="140"/>
    </location>
</feature>